<reference evidence="2 3" key="1">
    <citation type="submission" date="2017-09" db="EMBL/GenBank/DDBJ databases">
        <title>Bacterial strain isolated from the female urinary microbiota.</title>
        <authorList>
            <person name="Thomas-White K."/>
            <person name="Kumar N."/>
            <person name="Forster S."/>
            <person name="Putonti C."/>
            <person name="Lawley T."/>
            <person name="Wolfe A.J."/>
        </authorList>
    </citation>
    <scope>NUCLEOTIDE SEQUENCE [LARGE SCALE GENOMIC DNA]</scope>
    <source>
        <strain evidence="2 3">UMB0852</strain>
    </source>
</reference>
<feature type="domain" description="SUF system FeS cluster assembly SufBD core" evidence="1">
    <location>
        <begin position="164"/>
        <end position="393"/>
    </location>
</feature>
<dbReference type="Pfam" id="PF01458">
    <property type="entry name" value="SUFBD_core"/>
    <property type="match status" value="1"/>
</dbReference>
<dbReference type="RefSeq" id="WP_102227572.1">
    <property type="nucleotide sequence ID" value="NZ_PNFY01000009.1"/>
</dbReference>
<accession>A0A2N6SQ24</accession>
<organism evidence="2 3">
    <name type="scientific">Dolosicoccus paucivorans</name>
    <dbReference type="NCBI Taxonomy" id="84521"/>
    <lineage>
        <taxon>Bacteria</taxon>
        <taxon>Bacillati</taxon>
        <taxon>Bacillota</taxon>
        <taxon>Bacilli</taxon>
        <taxon>Lactobacillales</taxon>
        <taxon>Aerococcaceae</taxon>
        <taxon>Dolosicoccus</taxon>
    </lineage>
</organism>
<gene>
    <name evidence="2" type="ORF">CJ205_00175</name>
</gene>
<dbReference type="PANTHER" id="PTHR43575">
    <property type="entry name" value="PROTEIN ABCI7, CHLOROPLASTIC"/>
    <property type="match status" value="1"/>
</dbReference>
<evidence type="ECO:0000259" key="1">
    <source>
        <dbReference type="Pfam" id="PF01458"/>
    </source>
</evidence>
<dbReference type="AlphaFoldDB" id="A0A2N6SQ24"/>
<sequence>MEELFQPSLDYALSKGAPEWFITLRKEALELYQTADWPIYERFPFKDWDLKEVTLDLMSVENWPKTPIVTNPDNKAACVRVGNDSVAIQLDEAWKEKGVIIEDLWTAIHDHESLVKEAMYQLKEKDHNMHAQLFAYLTAGTFVYIPKNAVLEGPVLLETWMDNTRKHSLMEYLLVFVEEGAQVEIFENLTSYGDQNNLANVFTHLVTRDNTKVDFVSIDQLGTEATAYLSGFAEIGRNSQMRWTTAALSKGNTLGDYSLDALKEGGEGELEILSVATGSQKKGFNTQTINDAQHTIGHILQHAAVLDEAFLSFNGITSIDHGAKFSDGRQTSRILMLSEKARGDVNPLLFIDQFEVTAGHSASAGQLDQDQLHYLMSRGISRRVAEQLVARGFLGVIIERIRDRSLQDEIIKVVDERLIGND</sequence>
<dbReference type="SUPFAM" id="SSF101960">
    <property type="entry name" value="Stabilizer of iron transporter SufD"/>
    <property type="match status" value="1"/>
</dbReference>
<dbReference type="InterPro" id="IPR000825">
    <property type="entry name" value="SUF_FeS_clus_asmbl_SufBD_core"/>
</dbReference>
<evidence type="ECO:0000313" key="2">
    <source>
        <dbReference type="EMBL" id="PMC59159.1"/>
    </source>
</evidence>
<dbReference type="OrthoDB" id="9803529at2"/>
<evidence type="ECO:0000313" key="3">
    <source>
        <dbReference type="Proteomes" id="UP000235682"/>
    </source>
</evidence>
<dbReference type="STRING" id="84521.SAMN04487994_103115"/>
<dbReference type="InterPro" id="IPR055346">
    <property type="entry name" value="Fe-S_cluster_assembly_SufBD"/>
</dbReference>
<keyword evidence="3" id="KW-1185">Reference proteome</keyword>
<dbReference type="Proteomes" id="UP000235682">
    <property type="component" value="Unassembled WGS sequence"/>
</dbReference>
<comment type="caution">
    <text evidence="2">The sequence shown here is derived from an EMBL/GenBank/DDBJ whole genome shotgun (WGS) entry which is preliminary data.</text>
</comment>
<dbReference type="PANTHER" id="PTHR43575:SF1">
    <property type="entry name" value="PROTEIN ABCI7, CHLOROPLASTIC"/>
    <property type="match status" value="1"/>
</dbReference>
<name>A0A2N6SQ24_9LACT</name>
<protein>
    <recommendedName>
        <fullName evidence="1">SUF system FeS cluster assembly SufBD core domain-containing protein</fullName>
    </recommendedName>
</protein>
<proteinExistence type="predicted"/>
<dbReference type="InterPro" id="IPR037284">
    <property type="entry name" value="SUF_FeS_clus_asmbl_SufBD_sf"/>
</dbReference>
<dbReference type="GO" id="GO:0016226">
    <property type="term" value="P:iron-sulfur cluster assembly"/>
    <property type="evidence" value="ECO:0007669"/>
    <property type="project" value="InterPro"/>
</dbReference>
<dbReference type="EMBL" id="PNHE01000001">
    <property type="protein sequence ID" value="PMC59159.1"/>
    <property type="molecule type" value="Genomic_DNA"/>
</dbReference>